<name>A0A813G0E3_POLGL</name>
<evidence type="ECO:0000256" key="1">
    <source>
        <dbReference type="SAM" id="MobiDB-lite"/>
    </source>
</evidence>
<gene>
    <name evidence="2" type="ORF">PGLA1383_LOCUS35492</name>
</gene>
<organism evidence="2 3">
    <name type="scientific">Polarella glacialis</name>
    <name type="common">Dinoflagellate</name>
    <dbReference type="NCBI Taxonomy" id="89957"/>
    <lineage>
        <taxon>Eukaryota</taxon>
        <taxon>Sar</taxon>
        <taxon>Alveolata</taxon>
        <taxon>Dinophyceae</taxon>
        <taxon>Suessiales</taxon>
        <taxon>Suessiaceae</taxon>
        <taxon>Polarella</taxon>
    </lineage>
</organism>
<dbReference type="Proteomes" id="UP000654075">
    <property type="component" value="Unassembled WGS sequence"/>
</dbReference>
<reference evidence="2" key="1">
    <citation type="submission" date="2021-02" db="EMBL/GenBank/DDBJ databases">
        <authorList>
            <person name="Dougan E. K."/>
            <person name="Rhodes N."/>
            <person name="Thang M."/>
            <person name="Chan C."/>
        </authorList>
    </citation>
    <scope>NUCLEOTIDE SEQUENCE</scope>
</reference>
<evidence type="ECO:0000313" key="3">
    <source>
        <dbReference type="Proteomes" id="UP000654075"/>
    </source>
</evidence>
<feature type="region of interest" description="Disordered" evidence="1">
    <location>
        <begin position="200"/>
        <end position="223"/>
    </location>
</feature>
<feature type="non-terminal residue" evidence="2">
    <location>
        <position position="1"/>
    </location>
</feature>
<protein>
    <submittedName>
        <fullName evidence="2">Uncharacterized protein</fullName>
    </submittedName>
</protein>
<proteinExistence type="predicted"/>
<dbReference type="EMBL" id="CAJNNV010026295">
    <property type="protein sequence ID" value="CAE8617835.1"/>
    <property type="molecule type" value="Genomic_DNA"/>
</dbReference>
<evidence type="ECO:0000313" key="2">
    <source>
        <dbReference type="EMBL" id="CAE8617835.1"/>
    </source>
</evidence>
<dbReference type="AlphaFoldDB" id="A0A813G0E3"/>
<comment type="caution">
    <text evidence="2">The sequence shown here is derived from an EMBL/GenBank/DDBJ whole genome shotgun (WGS) entry which is preliminary data.</text>
</comment>
<keyword evidence="3" id="KW-1185">Reference proteome</keyword>
<sequence length="223" mass="23676">AEFEDSAIQKSHREQTSANVGFRQAEAAPTPPALLPLLSALEVLAPLPDFSLDLLARARDHAMGASAMLDADMDDFLPRADMSQAAPASSSRLRYSESCIVLELKQCKQVVPFIGRASGPLVFSVDPPFPPGLSVHRTSGVISGVALQLTRPDGSRHIVAMTSKSGVQTAEIRVLVLEPRRDVNDSMAYLANANVRVDNGKDSSDTGTCGSEGGAFCPAEDEQ</sequence>
<accession>A0A813G0E3</accession>